<dbReference type="RefSeq" id="WP_160883554.1">
    <property type="nucleotide sequence ID" value="NZ_WURB01000003.1"/>
</dbReference>
<reference evidence="1 2" key="2">
    <citation type="submission" date="2020-01" db="EMBL/GenBank/DDBJ databases">
        <title>Microvirga sp. nov., an arsenate reduction bacterium isolated from Tibet hotspring sediments.</title>
        <authorList>
            <person name="Xian W.-D."/>
            <person name="Li W.-J."/>
        </authorList>
    </citation>
    <scope>NUCLEOTIDE SEQUENCE [LARGE SCALE GENOMIC DNA]</scope>
    <source>
        <strain evidence="1 2">KCTC 23863</strain>
    </source>
</reference>
<organism evidence="1 2">
    <name type="scientific">Microvirga makkahensis</name>
    <dbReference type="NCBI Taxonomy" id="1128670"/>
    <lineage>
        <taxon>Bacteria</taxon>
        <taxon>Pseudomonadati</taxon>
        <taxon>Pseudomonadota</taxon>
        <taxon>Alphaproteobacteria</taxon>
        <taxon>Hyphomicrobiales</taxon>
        <taxon>Methylobacteriaceae</taxon>
        <taxon>Microvirga</taxon>
    </lineage>
</organism>
<name>A0A7X3MPR6_9HYPH</name>
<comment type="caution">
    <text evidence="1">The sequence shown here is derived from an EMBL/GenBank/DDBJ whole genome shotgun (WGS) entry which is preliminary data.</text>
</comment>
<dbReference type="Proteomes" id="UP000436483">
    <property type="component" value="Unassembled WGS sequence"/>
</dbReference>
<dbReference type="AlphaFoldDB" id="A0A7X3MPR6"/>
<evidence type="ECO:0000313" key="1">
    <source>
        <dbReference type="EMBL" id="MXQ10949.1"/>
    </source>
</evidence>
<protein>
    <submittedName>
        <fullName evidence="1">Uncharacterized protein</fullName>
    </submittedName>
</protein>
<gene>
    <name evidence="1" type="ORF">GR328_05690</name>
</gene>
<dbReference type="EMBL" id="WURB01000003">
    <property type="protein sequence ID" value="MXQ10949.1"/>
    <property type="molecule type" value="Genomic_DNA"/>
</dbReference>
<sequence>MRQNSALADAWVRVFLDFPANFAVTLSYNNMYGGTTAPAFRITDDGECLRLPSSGVPVEPGVNRLPTIRKIAPEQVQTDLDTLDYWTSRALFGKRFNRLPAEKRMGCIGFIEHADTNLHCHLLWRVPETRGEEFEELLGMKWRGLIQYGSSDVQRIRDEGWALYVCKDQVGAALDSDEALFVWNRSAGRNPHP</sequence>
<evidence type="ECO:0000313" key="2">
    <source>
        <dbReference type="Proteomes" id="UP000436483"/>
    </source>
</evidence>
<dbReference type="OrthoDB" id="8019946at2"/>
<reference evidence="1 2" key="1">
    <citation type="submission" date="2019-12" db="EMBL/GenBank/DDBJ databases">
        <authorList>
            <person name="Yuan C.-G."/>
        </authorList>
    </citation>
    <scope>NUCLEOTIDE SEQUENCE [LARGE SCALE GENOMIC DNA]</scope>
    <source>
        <strain evidence="1 2">KCTC 23863</strain>
    </source>
</reference>
<proteinExistence type="predicted"/>
<keyword evidence="2" id="KW-1185">Reference proteome</keyword>
<accession>A0A7X3MPR6</accession>